<dbReference type="Pfam" id="PF00570">
    <property type="entry name" value="HRDC"/>
    <property type="match status" value="1"/>
</dbReference>
<protein>
    <recommendedName>
        <fullName evidence="1">HRDC domain-containing protein</fullName>
    </recommendedName>
</protein>
<dbReference type="InterPro" id="IPR044876">
    <property type="entry name" value="HRDC_dom_sf"/>
</dbReference>
<dbReference type="InterPro" id="IPR010997">
    <property type="entry name" value="HRDC-like_sf"/>
</dbReference>
<reference evidence="2 3" key="1">
    <citation type="submission" date="2006-02" db="EMBL/GenBank/DDBJ databases">
        <authorList>
            <person name="Pinhassi J."/>
            <person name="Pedros-Alio C."/>
            <person name="Ferriera S."/>
            <person name="Johnson J."/>
            <person name="Kravitz S."/>
            <person name="Halpern A."/>
            <person name="Remington K."/>
            <person name="Beeson K."/>
            <person name="Tran B."/>
            <person name="Rogers Y.-H."/>
            <person name="Friedman R."/>
            <person name="Venter J.C."/>
        </authorList>
    </citation>
    <scope>NUCLEOTIDE SEQUENCE [LARGE SCALE GENOMIC DNA]</scope>
    <source>
        <strain evidence="2 3">MED297</strain>
    </source>
</reference>
<evidence type="ECO:0000259" key="1">
    <source>
        <dbReference type="PROSITE" id="PS50967"/>
    </source>
</evidence>
<proteinExistence type="predicted"/>
<dbReference type="Pfam" id="PF14493">
    <property type="entry name" value="HTH_40"/>
    <property type="match status" value="1"/>
</dbReference>
<dbReference type="AlphaFoldDB" id="A4BK40"/>
<dbReference type="InterPro" id="IPR027417">
    <property type="entry name" value="P-loop_NTPase"/>
</dbReference>
<dbReference type="GO" id="GO:0000166">
    <property type="term" value="F:nucleotide binding"/>
    <property type="evidence" value="ECO:0007669"/>
    <property type="project" value="InterPro"/>
</dbReference>
<dbReference type="CDD" id="cd18809">
    <property type="entry name" value="SF1_C_RecD"/>
    <property type="match status" value="1"/>
</dbReference>
<organism evidence="2 3">
    <name type="scientific">Reinekea blandensis MED297</name>
    <dbReference type="NCBI Taxonomy" id="314283"/>
    <lineage>
        <taxon>Bacteria</taxon>
        <taxon>Pseudomonadati</taxon>
        <taxon>Pseudomonadota</taxon>
        <taxon>Gammaproteobacteria</taxon>
        <taxon>Oceanospirillales</taxon>
        <taxon>Saccharospirillaceae</taxon>
        <taxon>Reinekea</taxon>
    </lineage>
</organism>
<evidence type="ECO:0000313" key="2">
    <source>
        <dbReference type="EMBL" id="EAR07522.1"/>
    </source>
</evidence>
<dbReference type="InterPro" id="IPR051055">
    <property type="entry name" value="PIF1_helicase"/>
</dbReference>
<dbReference type="SUPFAM" id="SSF47819">
    <property type="entry name" value="HRDC-like"/>
    <property type="match status" value="1"/>
</dbReference>
<dbReference type="PANTHER" id="PTHR47642">
    <property type="entry name" value="ATP-DEPENDENT DNA HELICASE"/>
    <property type="match status" value="1"/>
</dbReference>
<dbReference type="SMART" id="SM00341">
    <property type="entry name" value="HRDC"/>
    <property type="match status" value="1"/>
</dbReference>
<evidence type="ECO:0000313" key="3">
    <source>
        <dbReference type="Proteomes" id="UP000005953"/>
    </source>
</evidence>
<dbReference type="STRING" id="314283.MED297_06679"/>
<dbReference type="GO" id="GO:0003676">
    <property type="term" value="F:nucleic acid binding"/>
    <property type="evidence" value="ECO:0007669"/>
    <property type="project" value="InterPro"/>
</dbReference>
<dbReference type="InterPro" id="IPR029491">
    <property type="entry name" value="Helicase_HTH"/>
</dbReference>
<sequence length="829" mass="91848">MIKGNNMIADAVQDPLQQAWTLVETTGEHLYLTGKAGTGKTTFLHRLKAESNKRIIVTAPTGVAAMNAGGVTLHSFFQLPFGPILPDAPQRSNYRFAREKIRIIQALDVLVIDEISMVRADLLDGVDAVLRRYRRTDAPFGGVQLLLIGDLHQLPPVVSDHEQGMLSRYYDSPYFFSSLALQRSGFISIELKRIFRQSQPEFIELLNAVRDNLWTPDVIARLNARVQPDGNPESITLTTHNRKAERINQGRLNQLSTETRTFQAQTEGDFPESLFPVDAGLTLKLGARVIFTKNDQGEQRRFYNGKVGQVVAFGDDSVRVLCDEDSQEVEVDAMEWQNVSYQVDERSGQIEETVQGRFVQLPLRLAWAITIHKSQGLTFDQVSVDAQDAFAQGQVYVALSRCRSLDGLTLTTPVANAGIQKDNALQAFEVARQQHVIDPDGILKAQQRYQHQILKSCFEASEIRRNLLDWQRMLSLNSMVVNVPSEDVVQQVEQARSLFETSEKFLPSLQRYCEQGLVEEHEPLQQRLIKAGQYFAEPLSSLSHFVESVEANTDNRRDQTRMTAVSEQLKLSLRARQAEFAALCEGFSVRGLLQARAKALMSAGKKPTQRAAAVAPAELPYPDLFEQLRTWRKQVAEQLGAPAYTVLTQKALIQVACHLPANEQALLSLVGIGPKTVENYGKAILDCIQSYADASGIDLANYRYMDQDATATGESKASETSRARPGSWQDSLSLFKAGQSLDSIAEQRGFAVSTIEGHLAKAIEAGELTLDALLNDAAKVEAIRDALLQTGEAGLKAIKTKLGDACSYAEIRWVKSALIADGTTNDKSP</sequence>
<gene>
    <name evidence="2" type="ORF">MED297_06679</name>
</gene>
<comment type="caution">
    <text evidence="2">The sequence shown here is derived from an EMBL/GenBank/DDBJ whole genome shotgun (WGS) entry which is preliminary data.</text>
</comment>
<dbReference type="SUPFAM" id="SSF52540">
    <property type="entry name" value="P-loop containing nucleoside triphosphate hydrolases"/>
    <property type="match status" value="2"/>
</dbReference>
<dbReference type="Pfam" id="PF05970">
    <property type="entry name" value="PIF1"/>
    <property type="match status" value="1"/>
</dbReference>
<dbReference type="FunFam" id="3.40.50.300:FF:001498">
    <property type="entry name" value="ATP-dependent DNA helicase"/>
    <property type="match status" value="1"/>
</dbReference>
<dbReference type="PANTHER" id="PTHR47642:SF5">
    <property type="entry name" value="ATP-DEPENDENT DNA HELICASE"/>
    <property type="match status" value="1"/>
</dbReference>
<dbReference type="InterPro" id="IPR003593">
    <property type="entry name" value="AAA+_ATPase"/>
</dbReference>
<dbReference type="EMBL" id="AAOE01000040">
    <property type="protein sequence ID" value="EAR07522.1"/>
    <property type="molecule type" value="Genomic_DNA"/>
</dbReference>
<dbReference type="InterPro" id="IPR010285">
    <property type="entry name" value="DNA_helicase_pif1-like_DEAD"/>
</dbReference>
<keyword evidence="3" id="KW-1185">Reference proteome</keyword>
<dbReference type="SMART" id="SM00382">
    <property type="entry name" value="AAA"/>
    <property type="match status" value="1"/>
</dbReference>
<dbReference type="InterPro" id="IPR002121">
    <property type="entry name" value="HRDC_dom"/>
</dbReference>
<dbReference type="GO" id="GO:0000723">
    <property type="term" value="P:telomere maintenance"/>
    <property type="evidence" value="ECO:0007669"/>
    <property type="project" value="InterPro"/>
</dbReference>
<dbReference type="HOGENOM" id="CLU_001613_6_0_6"/>
<dbReference type="Proteomes" id="UP000005953">
    <property type="component" value="Unassembled WGS sequence"/>
</dbReference>
<accession>A4BK40</accession>
<name>A4BK40_9GAMM</name>
<dbReference type="PROSITE" id="PS50967">
    <property type="entry name" value="HRDC"/>
    <property type="match status" value="1"/>
</dbReference>
<feature type="domain" description="HRDC" evidence="1">
    <location>
        <begin position="618"/>
        <end position="698"/>
    </location>
</feature>
<dbReference type="GO" id="GO:0003678">
    <property type="term" value="F:DNA helicase activity"/>
    <property type="evidence" value="ECO:0007669"/>
    <property type="project" value="InterPro"/>
</dbReference>
<dbReference type="Gene3D" id="3.40.50.300">
    <property type="entry name" value="P-loop containing nucleotide triphosphate hydrolases"/>
    <property type="match status" value="2"/>
</dbReference>
<dbReference type="GO" id="GO:0006281">
    <property type="term" value="P:DNA repair"/>
    <property type="evidence" value="ECO:0007669"/>
    <property type="project" value="InterPro"/>
</dbReference>
<dbReference type="Gene3D" id="1.10.150.80">
    <property type="entry name" value="HRDC domain"/>
    <property type="match status" value="1"/>
</dbReference>